<sequence>MTPAPPSSGNDEKAGYVYILTNESFREDWIKIGKSARPVNVRSKELDNTAVPLPFSIYATIRTVKYHEVEKHVHKLIDRLTHLRIRRNREFFNVPPQLALETFRDLAAIIDDAVITLYEDNKPVREERPSQGALPGPVAPKKPSKAEPAAPESGPERSGCRASRFRFDMVGIREGGGDRFRADRSRGSCRRRQQNRILGENLHTLGLYEGFHTGRQEEPLRRLSRPALLLVSRREFAGPSSQGRGCAFVRAVTIGRPCRALSPIYFENRKLFGDSP</sequence>
<gene>
    <name evidence="3" type="ORF">SUTMEG_12510</name>
</gene>
<accession>A0A2Z6IBT7</accession>
<dbReference type="Pfam" id="PF10544">
    <property type="entry name" value="T5orf172"/>
    <property type="match status" value="1"/>
</dbReference>
<dbReference type="AlphaFoldDB" id="A0A2Z6IBT7"/>
<protein>
    <recommendedName>
        <fullName evidence="2">Bacteriophage T5 Orf172 DNA-binding domain-containing protein</fullName>
    </recommendedName>
</protein>
<dbReference type="Proteomes" id="UP000271003">
    <property type="component" value="Chromosome"/>
</dbReference>
<evidence type="ECO:0000313" key="4">
    <source>
        <dbReference type="Proteomes" id="UP000271003"/>
    </source>
</evidence>
<reference evidence="3 4" key="1">
    <citation type="journal article" date="2018" name="Int. J. Syst. Evol. Microbiol.">
        <title>Mesosutterella multiformis gen. nov., sp. nov., a member of the family Sutterellaceae and Sutterella megalosphaeroides sp. nov., isolated from human faeces.</title>
        <authorList>
            <person name="Sakamoto M."/>
            <person name="Ikeyama N."/>
            <person name="Kunihiro T."/>
            <person name="Iino T."/>
            <person name="Yuki M."/>
            <person name="Ohkuma M."/>
        </authorList>
    </citation>
    <scope>NUCLEOTIDE SEQUENCE [LARGE SCALE GENOMIC DNA]</scope>
    <source>
        <strain evidence="3 4">6FBBBH3</strain>
    </source>
</reference>
<organism evidence="3 4">
    <name type="scientific">Sutterella megalosphaeroides</name>
    <dbReference type="NCBI Taxonomy" id="2494234"/>
    <lineage>
        <taxon>Bacteria</taxon>
        <taxon>Pseudomonadati</taxon>
        <taxon>Pseudomonadota</taxon>
        <taxon>Betaproteobacteria</taxon>
        <taxon>Burkholderiales</taxon>
        <taxon>Sutterellaceae</taxon>
        <taxon>Sutterella</taxon>
    </lineage>
</organism>
<feature type="region of interest" description="Disordered" evidence="1">
    <location>
        <begin position="122"/>
        <end position="160"/>
    </location>
</feature>
<evidence type="ECO:0000259" key="2">
    <source>
        <dbReference type="SMART" id="SM00974"/>
    </source>
</evidence>
<proteinExistence type="predicted"/>
<dbReference type="KEGG" id="sutt:SUTMEG_12510"/>
<keyword evidence="4" id="KW-1185">Reference proteome</keyword>
<evidence type="ECO:0000313" key="3">
    <source>
        <dbReference type="EMBL" id="BBF23360.1"/>
    </source>
</evidence>
<dbReference type="SMART" id="SM00974">
    <property type="entry name" value="T5orf172"/>
    <property type="match status" value="1"/>
</dbReference>
<dbReference type="EMBL" id="AP018786">
    <property type="protein sequence ID" value="BBF23360.1"/>
    <property type="molecule type" value="Genomic_DNA"/>
</dbReference>
<name>A0A2Z6IBT7_9BURK</name>
<feature type="domain" description="Bacteriophage T5 Orf172 DNA-binding" evidence="2">
    <location>
        <begin position="24"/>
        <end position="106"/>
    </location>
</feature>
<evidence type="ECO:0000256" key="1">
    <source>
        <dbReference type="SAM" id="MobiDB-lite"/>
    </source>
</evidence>
<dbReference type="InterPro" id="IPR018306">
    <property type="entry name" value="Phage_T5_Orf172_DNA-bd"/>
</dbReference>